<organism evidence="1 2">
    <name type="scientific">Paranoxybacillus vitaminiphilus</name>
    <dbReference type="NCBI Taxonomy" id="581036"/>
    <lineage>
        <taxon>Bacteria</taxon>
        <taxon>Bacillati</taxon>
        <taxon>Bacillota</taxon>
        <taxon>Bacilli</taxon>
        <taxon>Bacillales</taxon>
        <taxon>Anoxybacillaceae</taxon>
        <taxon>Paranoxybacillus</taxon>
    </lineage>
</organism>
<dbReference type="Proteomes" id="UP000248555">
    <property type="component" value="Unassembled WGS sequence"/>
</dbReference>
<protein>
    <submittedName>
        <fullName evidence="1">Uncharacterized protein</fullName>
    </submittedName>
</protein>
<comment type="caution">
    <text evidence="1">The sequence shown here is derived from an EMBL/GenBank/DDBJ whole genome shotgun (WGS) entry which is preliminary data.</text>
</comment>
<keyword evidence="2" id="KW-1185">Reference proteome</keyword>
<gene>
    <name evidence="1" type="ORF">B0I26_12919</name>
</gene>
<evidence type="ECO:0000313" key="1">
    <source>
        <dbReference type="EMBL" id="RAK14864.1"/>
    </source>
</evidence>
<dbReference type="RefSeq" id="WP_111646596.1">
    <property type="nucleotide sequence ID" value="NZ_QLMH01000029.1"/>
</dbReference>
<evidence type="ECO:0000313" key="2">
    <source>
        <dbReference type="Proteomes" id="UP000248555"/>
    </source>
</evidence>
<sequence length="205" mass="24068">MFSIKQEMKKLAQKHPFFSSKEAFKNALKHQLQEKFRVIQNKDFHGCVVDLWVEDPYSEQCYAIYLMNKLGRLTTHLENRLIELKNHGAQDIGRYDFLKQVEKLEKITTGSDNIKGIAILLTNDHLYWSEPTRANTVDSYFRIHENRILTGELKWMEHASAGTTKDRENPIVIKGTYKLQWKHYSTVSNKRHGEFRYLAVHVGVD</sequence>
<dbReference type="OrthoDB" id="2817390at2"/>
<accession>A0A327Y298</accession>
<dbReference type="EMBL" id="QLMH01000029">
    <property type="protein sequence ID" value="RAK14864.1"/>
    <property type="molecule type" value="Genomic_DNA"/>
</dbReference>
<proteinExistence type="predicted"/>
<reference evidence="1 2" key="1">
    <citation type="submission" date="2018-06" db="EMBL/GenBank/DDBJ databases">
        <title>Genomic Encyclopedia of Type Strains, Phase III (KMG-III): the genomes of soil and plant-associated and newly described type strains.</title>
        <authorList>
            <person name="Whitman W."/>
        </authorList>
    </citation>
    <scope>NUCLEOTIDE SEQUENCE [LARGE SCALE GENOMIC DNA]</scope>
    <source>
        <strain evidence="1 2">CGMCC 1.8979</strain>
    </source>
</reference>
<name>A0A327Y298_9BACL</name>
<dbReference type="AlphaFoldDB" id="A0A327Y298"/>